<dbReference type="Gene3D" id="2.40.100.10">
    <property type="entry name" value="Cyclophilin-like"/>
    <property type="match status" value="1"/>
</dbReference>
<dbReference type="PROSITE" id="PS50072">
    <property type="entry name" value="CSA_PPIASE_2"/>
    <property type="match status" value="1"/>
</dbReference>
<evidence type="ECO:0000259" key="1">
    <source>
        <dbReference type="PROSITE" id="PS50072"/>
    </source>
</evidence>
<dbReference type="PANTHER" id="PTHR11071:SF561">
    <property type="entry name" value="PEPTIDYL-PROLYL CIS-TRANS ISOMERASE D-RELATED"/>
    <property type="match status" value="1"/>
</dbReference>
<feature type="domain" description="PPIase cyclophilin-type" evidence="1">
    <location>
        <begin position="127"/>
        <end position="274"/>
    </location>
</feature>
<dbReference type="AlphaFoldDB" id="A0AAW1N893"/>
<keyword evidence="2" id="KW-0413">Isomerase</keyword>
<dbReference type="Proteomes" id="UP001458880">
    <property type="component" value="Unassembled WGS sequence"/>
</dbReference>
<dbReference type="Pfam" id="PF00160">
    <property type="entry name" value="Pro_isomerase"/>
    <property type="match status" value="1"/>
</dbReference>
<gene>
    <name evidence="2" type="ORF">QE152_g1265</name>
</gene>
<evidence type="ECO:0000313" key="2">
    <source>
        <dbReference type="EMBL" id="KAK9754509.1"/>
    </source>
</evidence>
<dbReference type="PANTHER" id="PTHR11071">
    <property type="entry name" value="PEPTIDYL-PROLYL CIS-TRANS ISOMERASE"/>
    <property type="match status" value="1"/>
</dbReference>
<protein>
    <submittedName>
        <fullName evidence="2">Cyclophilin type peptidyl-prolyl cis-trans isomerase/CLD</fullName>
    </submittedName>
</protein>
<dbReference type="SUPFAM" id="SSF50891">
    <property type="entry name" value="Cyclophilin-like"/>
    <property type="match status" value="1"/>
</dbReference>
<keyword evidence="3" id="KW-1185">Reference proteome</keyword>
<dbReference type="EMBL" id="JASPKY010000007">
    <property type="protein sequence ID" value="KAK9754509.1"/>
    <property type="molecule type" value="Genomic_DNA"/>
</dbReference>
<dbReference type="GO" id="GO:0003755">
    <property type="term" value="F:peptidyl-prolyl cis-trans isomerase activity"/>
    <property type="evidence" value="ECO:0007669"/>
    <property type="project" value="InterPro"/>
</dbReference>
<dbReference type="PRINTS" id="PR00153">
    <property type="entry name" value="CSAPPISMRASE"/>
</dbReference>
<organism evidence="2 3">
    <name type="scientific">Popillia japonica</name>
    <name type="common">Japanese beetle</name>
    <dbReference type="NCBI Taxonomy" id="7064"/>
    <lineage>
        <taxon>Eukaryota</taxon>
        <taxon>Metazoa</taxon>
        <taxon>Ecdysozoa</taxon>
        <taxon>Arthropoda</taxon>
        <taxon>Hexapoda</taxon>
        <taxon>Insecta</taxon>
        <taxon>Pterygota</taxon>
        <taxon>Neoptera</taxon>
        <taxon>Endopterygota</taxon>
        <taxon>Coleoptera</taxon>
        <taxon>Polyphaga</taxon>
        <taxon>Scarabaeiformia</taxon>
        <taxon>Scarabaeidae</taxon>
        <taxon>Rutelinae</taxon>
        <taxon>Popillia</taxon>
    </lineage>
</organism>
<reference evidence="2 3" key="1">
    <citation type="journal article" date="2024" name="BMC Genomics">
        <title>De novo assembly and annotation of Popillia japonica's genome with initial clues to its potential as an invasive pest.</title>
        <authorList>
            <person name="Cucini C."/>
            <person name="Boschi S."/>
            <person name="Funari R."/>
            <person name="Cardaioli E."/>
            <person name="Iannotti N."/>
            <person name="Marturano G."/>
            <person name="Paoli F."/>
            <person name="Bruttini M."/>
            <person name="Carapelli A."/>
            <person name="Frati F."/>
            <person name="Nardi F."/>
        </authorList>
    </citation>
    <scope>NUCLEOTIDE SEQUENCE [LARGE SCALE GENOMIC DNA]</scope>
    <source>
        <strain evidence="2">DMR45628</strain>
    </source>
</reference>
<accession>A0AAW1N893</accession>
<dbReference type="InterPro" id="IPR029000">
    <property type="entry name" value="Cyclophilin-like_dom_sf"/>
</dbReference>
<sequence length="458" mass="52874">MEEPKIKVMITGLVISVEFQKCKLYAERLVRTLPNKFEKPDIRPLLDVSWQQSLTKIQRKIGGRVWKLKKNCAVFVNGEFLGDDDDFFHYTMNIVRLRIGGDFHEMGVRHLSGMYNESIKDGNKFAYCCIKIDGKTIGTMMFLLYSELVPLTTAMFLKRCASKRHGWSNTKIHRIVKGSWLQAGGLNLQAKRMPCENYIIPHNRRGILSMCHGGKHSRNNVQFIISLDSTPWMDYKYVAFGRVIQGEDVLSQIEEVPTRYESPKVEITIVSCHEFVYTLQPDPKDIEAMKEYQETADPITCIPEDIECAHDVESNLSLTNYQKGDYSLDTDLKSNMDLMRLPSFLLRLYMDYTGTSFAGVDVNDEGEHDDLSTPSEPIPIVETMQYKASLQLRKSRHEKQEAEVDQVEVLQKVTQFEDKETRRKRSLRPTSSDQLYMDDLNTLVTVLIYCQVRRGFKL</sequence>
<name>A0AAW1N893_POPJA</name>
<proteinExistence type="predicted"/>
<comment type="caution">
    <text evidence="2">The sequence shown here is derived from an EMBL/GenBank/DDBJ whole genome shotgun (WGS) entry which is preliminary data.</text>
</comment>
<dbReference type="InterPro" id="IPR002130">
    <property type="entry name" value="Cyclophilin-type_PPIase_dom"/>
</dbReference>
<dbReference type="GO" id="GO:0005737">
    <property type="term" value="C:cytoplasm"/>
    <property type="evidence" value="ECO:0007669"/>
    <property type="project" value="TreeGrafter"/>
</dbReference>
<evidence type="ECO:0000313" key="3">
    <source>
        <dbReference type="Proteomes" id="UP001458880"/>
    </source>
</evidence>